<evidence type="ECO:0000313" key="4">
    <source>
        <dbReference type="Proteomes" id="UP001239909"/>
    </source>
</evidence>
<dbReference type="Gene3D" id="3.40.50.150">
    <property type="entry name" value="Vaccinia Virus protein VP39"/>
    <property type="match status" value="1"/>
</dbReference>
<feature type="domain" description="Methyltransferase type 11" evidence="2">
    <location>
        <begin position="40"/>
        <end position="136"/>
    </location>
</feature>
<dbReference type="InterPro" id="IPR013216">
    <property type="entry name" value="Methyltransf_11"/>
</dbReference>
<dbReference type="PANTHER" id="PTHR44068:SF11">
    <property type="entry name" value="GERANYL DIPHOSPHATE 2-C-METHYLTRANSFERASE"/>
    <property type="match status" value="1"/>
</dbReference>
<evidence type="ECO:0000259" key="2">
    <source>
        <dbReference type="Pfam" id="PF08241"/>
    </source>
</evidence>
<proteinExistence type="predicted"/>
<keyword evidence="1" id="KW-0808">Transferase</keyword>
<dbReference type="EMBL" id="BSYI01000007">
    <property type="protein sequence ID" value="GMG81953.1"/>
    <property type="molecule type" value="Genomic_DNA"/>
</dbReference>
<comment type="caution">
    <text evidence="3">The sequence shown here is derived from an EMBL/GenBank/DDBJ whole genome shotgun (WGS) entry which is preliminary data.</text>
</comment>
<dbReference type="SUPFAM" id="SSF53335">
    <property type="entry name" value="S-adenosyl-L-methionine-dependent methyltransferases"/>
    <property type="match status" value="1"/>
</dbReference>
<organism evidence="3 4">
    <name type="scientific">Paralimibaculum aggregatum</name>
    <dbReference type="NCBI Taxonomy" id="3036245"/>
    <lineage>
        <taxon>Bacteria</taxon>
        <taxon>Pseudomonadati</taxon>
        <taxon>Pseudomonadota</taxon>
        <taxon>Alphaproteobacteria</taxon>
        <taxon>Rhodobacterales</taxon>
        <taxon>Paracoccaceae</taxon>
        <taxon>Paralimibaculum</taxon>
    </lineage>
</organism>
<dbReference type="Proteomes" id="UP001239909">
    <property type="component" value="Unassembled WGS sequence"/>
</dbReference>
<name>A0ABQ6LM94_9RHOB</name>
<sequence>MEFTGEIAEIQQQLARCSDIAARRLAVAQTLAPRRGERLLEIGCGAGLLLRELALAVGPHGLAAGLDISPDQIGAAEAECTGIPAAKPEIGDVRALGYGDAVFDAAVAVQAVEYVPEVETALAEIRRVLKAGGRFHCLATNWTSSFWHGPEIGLTARIASAWENHAAHPNLPARLAPMLARAGFTGIRQLPVPIVNADFGPAAFAYWLARLMAAHAAREGTAPGTAEAWLAALAAADAEGEFFFSSVPILTTAIAA</sequence>
<evidence type="ECO:0000256" key="1">
    <source>
        <dbReference type="ARBA" id="ARBA00022679"/>
    </source>
</evidence>
<protein>
    <recommendedName>
        <fullName evidence="2">Methyltransferase type 11 domain-containing protein</fullName>
    </recommendedName>
</protein>
<dbReference type="RefSeq" id="WP_285670695.1">
    <property type="nucleotide sequence ID" value="NZ_BSYI01000007.1"/>
</dbReference>
<dbReference type="InterPro" id="IPR029063">
    <property type="entry name" value="SAM-dependent_MTases_sf"/>
</dbReference>
<dbReference type="CDD" id="cd02440">
    <property type="entry name" value="AdoMet_MTases"/>
    <property type="match status" value="1"/>
</dbReference>
<accession>A0ABQ6LM94</accession>
<reference evidence="3 4" key="1">
    <citation type="submission" date="2023-04" db="EMBL/GenBank/DDBJ databases">
        <title>Marinoamorphus aggregata gen. nov., sp. Nov., isolate from tissue of brittle star Ophioplocus japonicus.</title>
        <authorList>
            <person name="Kawano K."/>
            <person name="Sawayama S."/>
            <person name="Nakagawa S."/>
        </authorList>
    </citation>
    <scope>NUCLEOTIDE SEQUENCE [LARGE SCALE GENOMIC DNA]</scope>
    <source>
        <strain evidence="3 4">NKW23</strain>
    </source>
</reference>
<dbReference type="PANTHER" id="PTHR44068">
    <property type="entry name" value="ZGC:194242"/>
    <property type="match status" value="1"/>
</dbReference>
<dbReference type="InterPro" id="IPR050447">
    <property type="entry name" value="Erg6_SMT_methyltransf"/>
</dbReference>
<keyword evidence="4" id="KW-1185">Reference proteome</keyword>
<evidence type="ECO:0000313" key="3">
    <source>
        <dbReference type="EMBL" id="GMG81953.1"/>
    </source>
</evidence>
<gene>
    <name evidence="3" type="ORF">LNKW23_11660</name>
</gene>
<dbReference type="Pfam" id="PF08241">
    <property type="entry name" value="Methyltransf_11"/>
    <property type="match status" value="1"/>
</dbReference>